<reference evidence="2 3" key="1">
    <citation type="submission" date="2024-06" db="EMBL/GenBank/DDBJ databases">
        <authorList>
            <person name="Bataeva Y.V."/>
            <person name="Grigorian L.N."/>
            <person name="Solomentsev V.I."/>
        </authorList>
    </citation>
    <scope>NUCLEOTIDE SEQUENCE [LARGE SCALE GENOMIC DNA]</scope>
    <source>
        <strain evidence="3">SCPM-O-B-12605 (RCAM04882)</strain>
    </source>
</reference>
<dbReference type="Pfam" id="PF13360">
    <property type="entry name" value="PQQ_2"/>
    <property type="match status" value="1"/>
</dbReference>
<dbReference type="InterPro" id="IPR011047">
    <property type="entry name" value="Quinoprotein_ADH-like_sf"/>
</dbReference>
<protein>
    <submittedName>
        <fullName evidence="2">PQQ-binding-like beta-propeller repeat protein</fullName>
    </submittedName>
</protein>
<dbReference type="SUPFAM" id="SSF50998">
    <property type="entry name" value="Quinoprotein alcohol dehydrogenase-like"/>
    <property type="match status" value="1"/>
</dbReference>
<dbReference type="InterPro" id="IPR015943">
    <property type="entry name" value="WD40/YVTN_repeat-like_dom_sf"/>
</dbReference>
<dbReference type="InterPro" id="IPR002372">
    <property type="entry name" value="PQQ_rpt_dom"/>
</dbReference>
<evidence type="ECO:0000313" key="2">
    <source>
        <dbReference type="EMBL" id="MES0835717.1"/>
    </source>
</evidence>
<name>A0ABV1ZX68_9ACTN</name>
<comment type="caution">
    <text evidence="2">The sequence shown here is derived from an EMBL/GenBank/DDBJ whole genome shotgun (WGS) entry which is preliminary data.</text>
</comment>
<sequence length="350" mass="36986">MGIVVLLDDGFVALAGDTGEELWQYRVGDNARAAYASHAGDYLAVETEGSETGPSLVELDPSTGEVLQEIAIEESSSGDSGIDAGAFSRNVAHGVRIARDPFDDPALRAVALDTGENLWVQQEPPECTTIEATSSDTTVGMVMGDIVLEGYSCAGGDEGAGLLGRDLTSGEELWRFEEGFGSSDPELNAPERRYDPLTGQYLAVRTQSGATRVFDVATGEVFGEWDGAVIGVLEDESVVIQFGEDSEYRRTDRSGTVLEALSIPHGTSRTEYPVALEGGVVGHGSDTRDSEARVWFHAWGNDAEPTNIDVSDAGLEDDEAVLSATAAPGAVVLSYSEDGTEGREVLLGLI</sequence>
<keyword evidence="3" id="KW-1185">Reference proteome</keyword>
<evidence type="ECO:0000259" key="1">
    <source>
        <dbReference type="Pfam" id="PF13360"/>
    </source>
</evidence>
<evidence type="ECO:0000313" key="3">
    <source>
        <dbReference type="Proteomes" id="UP001432401"/>
    </source>
</evidence>
<accession>A0ABV1ZX68</accession>
<dbReference type="RefSeq" id="WP_352984642.1">
    <property type="nucleotide sequence ID" value="NZ_JBEQNA010000011.1"/>
</dbReference>
<dbReference type="EMBL" id="JBEQNB010000009">
    <property type="protein sequence ID" value="MES0835717.1"/>
    <property type="molecule type" value="Genomic_DNA"/>
</dbReference>
<proteinExistence type="predicted"/>
<organism evidence="2 3">
    <name type="scientific">Nocardiopsis tropica</name>
    <dbReference type="NCBI Taxonomy" id="109330"/>
    <lineage>
        <taxon>Bacteria</taxon>
        <taxon>Bacillati</taxon>
        <taxon>Actinomycetota</taxon>
        <taxon>Actinomycetes</taxon>
        <taxon>Streptosporangiales</taxon>
        <taxon>Nocardiopsidaceae</taxon>
        <taxon>Nocardiopsis</taxon>
    </lineage>
</organism>
<dbReference type="Proteomes" id="UP001432401">
    <property type="component" value="Unassembled WGS sequence"/>
</dbReference>
<dbReference type="Gene3D" id="2.130.10.10">
    <property type="entry name" value="YVTN repeat-like/Quinoprotein amine dehydrogenase"/>
    <property type="match status" value="1"/>
</dbReference>
<feature type="domain" description="Pyrrolo-quinoline quinone repeat" evidence="1">
    <location>
        <begin position="12"/>
        <end position="230"/>
    </location>
</feature>
<gene>
    <name evidence="2" type="ORF">ABUK86_18210</name>
</gene>